<gene>
    <name evidence="2" type="ORF">C0Q70_19114</name>
</gene>
<comment type="caution">
    <text evidence="2">The sequence shown here is derived from an EMBL/GenBank/DDBJ whole genome shotgun (WGS) entry which is preliminary data.</text>
</comment>
<feature type="region of interest" description="Disordered" evidence="1">
    <location>
        <begin position="56"/>
        <end position="81"/>
    </location>
</feature>
<sequence>MFCSPLDRTPIAAQATPSGGWSRLLGRVVSLSPLKFLLSTSGQTEKKRQTYNECHTQTNKLTNTLTGRQQAADKQRNSSNTAPITTALKQSRFHTAGVVANPGYTCLYMPCANKSDTAGKTETKRSPRALAQSVAFISPTAFA</sequence>
<dbReference type="AlphaFoldDB" id="A0A2T7NIF0"/>
<proteinExistence type="predicted"/>
<reference evidence="2 3" key="1">
    <citation type="submission" date="2018-04" db="EMBL/GenBank/DDBJ databases">
        <title>The genome of golden apple snail Pomacea canaliculata provides insight into stress tolerance and invasive adaptation.</title>
        <authorList>
            <person name="Liu C."/>
            <person name="Liu B."/>
            <person name="Ren Y."/>
            <person name="Zhang Y."/>
            <person name="Wang H."/>
            <person name="Li S."/>
            <person name="Jiang F."/>
            <person name="Yin L."/>
            <person name="Zhang G."/>
            <person name="Qian W."/>
            <person name="Fan W."/>
        </authorList>
    </citation>
    <scope>NUCLEOTIDE SEQUENCE [LARGE SCALE GENOMIC DNA]</scope>
    <source>
        <strain evidence="2">SZHN2017</strain>
        <tissue evidence="2">Muscle</tissue>
    </source>
</reference>
<organism evidence="2 3">
    <name type="scientific">Pomacea canaliculata</name>
    <name type="common">Golden apple snail</name>
    <dbReference type="NCBI Taxonomy" id="400727"/>
    <lineage>
        <taxon>Eukaryota</taxon>
        <taxon>Metazoa</taxon>
        <taxon>Spiralia</taxon>
        <taxon>Lophotrochozoa</taxon>
        <taxon>Mollusca</taxon>
        <taxon>Gastropoda</taxon>
        <taxon>Caenogastropoda</taxon>
        <taxon>Architaenioglossa</taxon>
        <taxon>Ampullarioidea</taxon>
        <taxon>Ampullariidae</taxon>
        <taxon>Pomacea</taxon>
    </lineage>
</organism>
<accession>A0A2T7NIF0</accession>
<evidence type="ECO:0000313" key="3">
    <source>
        <dbReference type="Proteomes" id="UP000245119"/>
    </source>
</evidence>
<dbReference type="EMBL" id="PZQS01000012">
    <property type="protein sequence ID" value="PVD20951.1"/>
    <property type="molecule type" value="Genomic_DNA"/>
</dbReference>
<keyword evidence="3" id="KW-1185">Reference proteome</keyword>
<protein>
    <submittedName>
        <fullName evidence="2">Uncharacterized protein</fullName>
    </submittedName>
</protein>
<feature type="compositionally biased region" description="Polar residues" evidence="1">
    <location>
        <begin position="56"/>
        <end position="69"/>
    </location>
</feature>
<evidence type="ECO:0000313" key="2">
    <source>
        <dbReference type="EMBL" id="PVD20951.1"/>
    </source>
</evidence>
<dbReference type="Proteomes" id="UP000245119">
    <property type="component" value="Linkage Group LG12"/>
</dbReference>
<name>A0A2T7NIF0_POMCA</name>
<evidence type="ECO:0000256" key="1">
    <source>
        <dbReference type="SAM" id="MobiDB-lite"/>
    </source>
</evidence>